<organism evidence="1 2">
    <name type="scientific">Simplicispira hankyongi</name>
    <dbReference type="NCBI Taxonomy" id="2315688"/>
    <lineage>
        <taxon>Bacteria</taxon>
        <taxon>Pseudomonadati</taxon>
        <taxon>Pseudomonadota</taxon>
        <taxon>Betaproteobacteria</taxon>
        <taxon>Burkholderiales</taxon>
        <taxon>Comamonadaceae</taxon>
        <taxon>Simplicispira</taxon>
    </lineage>
</organism>
<dbReference type="EMBL" id="QXJC01000003">
    <property type="protein sequence ID" value="RID98020.1"/>
    <property type="molecule type" value="Genomic_DNA"/>
</dbReference>
<dbReference type="GO" id="GO:0016874">
    <property type="term" value="F:ligase activity"/>
    <property type="evidence" value="ECO:0007669"/>
    <property type="project" value="UniProtKB-KW"/>
</dbReference>
<dbReference type="SUPFAM" id="SSF56059">
    <property type="entry name" value="Glutathione synthetase ATP-binding domain-like"/>
    <property type="match status" value="1"/>
</dbReference>
<proteinExistence type="predicted"/>
<keyword evidence="1" id="KW-0436">Ligase</keyword>
<comment type="caution">
    <text evidence="1">The sequence shown here is derived from an EMBL/GenBank/DDBJ whole genome shotgun (WGS) entry which is preliminary data.</text>
</comment>
<evidence type="ECO:0000313" key="1">
    <source>
        <dbReference type="EMBL" id="RID98020.1"/>
    </source>
</evidence>
<protein>
    <submittedName>
        <fullName evidence="1">RimK family alpha-L-glutamate ligase</fullName>
    </submittedName>
</protein>
<sequence length="414" mass="45721">MFYPEAADDTALIGLPTLMEMAFRGLDLNPQRQRLLDRLRRDPNDANAMLDLSSVMFLMDQDDLGCSLQREALSISRHYTLPARGTPRLRLLTLMTPGRLMANIPLEFLLSGSNVTLEMLYLDPNAPALWTELPPHDVACVGVCVSPATKGMLQALAGARSTLPHATLNDPNRILALARETVWQTLRDIPGCTMPPSRALDRAALNELTGQHVSLDQVLPGAAFPIICRPNGSHAGQGLAKLTGPADLAAYLSSESADEFVISPFVDYVSADGQYRKYRIAFIGGKPFPVHMAASARWMVHYLNGDMLDRPDNRAEECRFFDEFTVSFGQRHASALAAIDDRLGLDYVSIDCGETQDGRLLVFECDTGGVAHAMDPLQDFGYKRPHMLALFAAFQDLLARAAQDRRRLKPWILQ</sequence>
<dbReference type="AlphaFoldDB" id="A0A398CCQ9"/>
<evidence type="ECO:0000313" key="2">
    <source>
        <dbReference type="Proteomes" id="UP000266302"/>
    </source>
</evidence>
<dbReference type="Proteomes" id="UP000266302">
    <property type="component" value="Unassembled WGS sequence"/>
</dbReference>
<accession>A0A398CCQ9</accession>
<gene>
    <name evidence="1" type="ORF">D3F03_06970</name>
</gene>
<keyword evidence="2" id="KW-1185">Reference proteome</keyword>
<name>A0A398CCQ9_9BURK</name>
<reference evidence="1 2" key="1">
    <citation type="submission" date="2018-09" db="EMBL/GenBank/DDBJ databases">
        <title>Draft genome of Simplicispira sp. NY-02.</title>
        <authorList>
            <person name="Im W.T."/>
        </authorList>
    </citation>
    <scope>NUCLEOTIDE SEQUENCE [LARGE SCALE GENOMIC DNA]</scope>
    <source>
        <strain evidence="1 2">NY-02</strain>
    </source>
</reference>